<protein>
    <submittedName>
        <fullName evidence="1">Uncharacterized protein</fullName>
    </submittedName>
</protein>
<evidence type="ECO:0000313" key="2">
    <source>
        <dbReference type="Proteomes" id="UP000762676"/>
    </source>
</evidence>
<keyword evidence="2" id="KW-1185">Reference proteome</keyword>
<dbReference type="EMBL" id="BMAT01011871">
    <property type="protein sequence ID" value="GFR81213.1"/>
    <property type="molecule type" value="Genomic_DNA"/>
</dbReference>
<gene>
    <name evidence="1" type="ORF">ElyMa_005918300</name>
</gene>
<reference evidence="1 2" key="1">
    <citation type="journal article" date="2021" name="Elife">
        <title>Chloroplast acquisition without the gene transfer in kleptoplastic sea slugs, Plakobranchus ocellatus.</title>
        <authorList>
            <person name="Maeda T."/>
            <person name="Takahashi S."/>
            <person name="Yoshida T."/>
            <person name="Shimamura S."/>
            <person name="Takaki Y."/>
            <person name="Nagai Y."/>
            <person name="Toyoda A."/>
            <person name="Suzuki Y."/>
            <person name="Arimoto A."/>
            <person name="Ishii H."/>
            <person name="Satoh N."/>
            <person name="Nishiyama T."/>
            <person name="Hasebe M."/>
            <person name="Maruyama T."/>
            <person name="Minagawa J."/>
            <person name="Obokata J."/>
            <person name="Shigenobu S."/>
        </authorList>
    </citation>
    <scope>NUCLEOTIDE SEQUENCE [LARGE SCALE GENOMIC DNA]</scope>
</reference>
<accession>A0AAV4G8A6</accession>
<evidence type="ECO:0000313" key="1">
    <source>
        <dbReference type="EMBL" id="GFR81213.1"/>
    </source>
</evidence>
<name>A0AAV4G8A6_9GAST</name>
<sequence length="85" mass="9670">MFETCLQKTTTIPLKMCEICDGANPQDGQGRLGELERVLKKKKSFPRNGPLVPRQRHIGRGGQLLQLLPQAKDRSGRIEWVREIC</sequence>
<dbReference type="AlphaFoldDB" id="A0AAV4G8A6"/>
<comment type="caution">
    <text evidence="1">The sequence shown here is derived from an EMBL/GenBank/DDBJ whole genome shotgun (WGS) entry which is preliminary data.</text>
</comment>
<dbReference type="Proteomes" id="UP000762676">
    <property type="component" value="Unassembled WGS sequence"/>
</dbReference>
<organism evidence="1 2">
    <name type="scientific">Elysia marginata</name>
    <dbReference type="NCBI Taxonomy" id="1093978"/>
    <lineage>
        <taxon>Eukaryota</taxon>
        <taxon>Metazoa</taxon>
        <taxon>Spiralia</taxon>
        <taxon>Lophotrochozoa</taxon>
        <taxon>Mollusca</taxon>
        <taxon>Gastropoda</taxon>
        <taxon>Heterobranchia</taxon>
        <taxon>Euthyneura</taxon>
        <taxon>Panpulmonata</taxon>
        <taxon>Sacoglossa</taxon>
        <taxon>Placobranchoidea</taxon>
        <taxon>Plakobranchidae</taxon>
        <taxon>Elysia</taxon>
    </lineage>
</organism>
<proteinExistence type="predicted"/>